<evidence type="ECO:0000256" key="6">
    <source>
        <dbReference type="ARBA" id="ARBA00050939"/>
    </source>
</evidence>
<dbReference type="EMBL" id="LXTC01000004">
    <property type="protein sequence ID" value="OBA20438.1"/>
    <property type="molecule type" value="Genomic_DNA"/>
</dbReference>
<dbReference type="RefSeq" id="XP_018710960.1">
    <property type="nucleotide sequence ID" value="XM_018857666.1"/>
</dbReference>
<sequence length="383" mass="42113">MTVPAFEYSTHNEFRSDTFTVPTASMNNAVVQGLSDGSLLVGDSVYKEDPLTLQLEAKMSALTGKPAALFCASGTLSNQVALRAHLHQPPYSILCDHRAHVFLHEAGGLASLSQAMVHPVIPQNGNYLTLEDIEDNFTPSDGDIHGAPTKVISLENTLHGIITPIGEIRRISQFARENNLRLHLDGARLFNALVETGVSLKEYCSYFDSVSICLSKSVGAPMGSVLVGEQPLIDTANHFKKQCGGGIRQVGIMALMAMAAIDENVSLIHRSHEYVKEVAQFCAEHDIALESPPDSNFIFLDMKKNKMDDKKLVAFGNKHHVRLMGKRIAFHFQLSRESVHNLKQALLESKQDAIQNPYVGRSLAKNMYNVDVVKLIQEMALHG</sequence>
<dbReference type="PANTHER" id="PTHR48097:SF9">
    <property type="entry name" value="L-THREONINE ALDOLASE"/>
    <property type="match status" value="1"/>
</dbReference>
<dbReference type="GO" id="GO:0005829">
    <property type="term" value="C:cytosol"/>
    <property type="evidence" value="ECO:0007669"/>
    <property type="project" value="TreeGrafter"/>
</dbReference>
<feature type="modified residue" description="N6-(pyridoxal phosphate)lysine" evidence="9">
    <location>
        <position position="216"/>
    </location>
</feature>
<evidence type="ECO:0000256" key="5">
    <source>
        <dbReference type="ARBA" id="ARBA00050410"/>
    </source>
</evidence>
<dbReference type="GO" id="GO:0006545">
    <property type="term" value="P:glycine biosynthetic process"/>
    <property type="evidence" value="ECO:0007669"/>
    <property type="project" value="TreeGrafter"/>
</dbReference>
<protein>
    <recommendedName>
        <fullName evidence="8">low-specificity L-threonine aldolase</fullName>
        <ecNumber evidence="8">4.1.2.48</ecNumber>
    </recommendedName>
</protein>
<comment type="similarity">
    <text evidence="2">Belongs to the threonine aldolase family.</text>
</comment>
<accession>A0A1A0H987</accession>
<dbReference type="OrthoDB" id="10261951at2759"/>
<keyword evidence="3" id="KW-0663">Pyridoxal phosphate</keyword>
<dbReference type="PIRSF" id="PIRSF017617">
    <property type="entry name" value="Thr_aldolase"/>
    <property type="match status" value="1"/>
</dbReference>
<comment type="catalytic activity">
    <reaction evidence="5">
        <text>L-threonine = acetaldehyde + glycine</text>
        <dbReference type="Rhea" id="RHEA:19625"/>
        <dbReference type="ChEBI" id="CHEBI:15343"/>
        <dbReference type="ChEBI" id="CHEBI:57305"/>
        <dbReference type="ChEBI" id="CHEBI:57926"/>
        <dbReference type="EC" id="4.1.2.48"/>
    </reaction>
</comment>
<dbReference type="InterPro" id="IPR001597">
    <property type="entry name" value="ArAA_b-elim_lyase/Thr_aldolase"/>
</dbReference>
<name>A0A1A0H987_9ASCO</name>
<comment type="pathway">
    <text evidence="7">Amino-acid degradation; L-threonine degradation via aldolase pathway; acetaldehyde and glycine from L-threonine: step 1/1.</text>
</comment>
<keyword evidence="4" id="KW-0456">Lyase</keyword>
<comment type="catalytic activity">
    <reaction evidence="6">
        <text>L-allo-threonine = acetaldehyde + glycine</text>
        <dbReference type="Rhea" id="RHEA:26209"/>
        <dbReference type="ChEBI" id="CHEBI:15343"/>
        <dbReference type="ChEBI" id="CHEBI:57305"/>
        <dbReference type="ChEBI" id="CHEBI:58585"/>
        <dbReference type="EC" id="4.1.2.48"/>
    </reaction>
</comment>
<dbReference type="GO" id="GO:0006567">
    <property type="term" value="P:L-threonine catabolic process"/>
    <property type="evidence" value="ECO:0007669"/>
    <property type="project" value="TreeGrafter"/>
</dbReference>
<evidence type="ECO:0000256" key="3">
    <source>
        <dbReference type="ARBA" id="ARBA00022898"/>
    </source>
</evidence>
<dbReference type="GeneID" id="30030642"/>
<evidence type="ECO:0000256" key="8">
    <source>
        <dbReference type="ARBA" id="ARBA00066573"/>
    </source>
</evidence>
<evidence type="ECO:0000256" key="9">
    <source>
        <dbReference type="PIRSR" id="PIRSR017617-1"/>
    </source>
</evidence>
<feature type="domain" description="Aromatic amino acid beta-eliminating lyase/threonine aldolase" evidence="10">
    <location>
        <begin position="13"/>
        <end position="304"/>
    </location>
</feature>
<evidence type="ECO:0000259" key="10">
    <source>
        <dbReference type="Pfam" id="PF01212"/>
    </source>
</evidence>
<dbReference type="GO" id="GO:0008732">
    <property type="term" value="F:L-allo-threonine aldolase activity"/>
    <property type="evidence" value="ECO:0007669"/>
    <property type="project" value="TreeGrafter"/>
</dbReference>
<dbReference type="SUPFAM" id="SSF53383">
    <property type="entry name" value="PLP-dependent transferases"/>
    <property type="match status" value="1"/>
</dbReference>
<dbReference type="InterPro" id="IPR015421">
    <property type="entry name" value="PyrdxlP-dep_Trfase_major"/>
</dbReference>
<gene>
    <name evidence="11" type="ORF">METBIDRAFT_43507</name>
</gene>
<dbReference type="STRING" id="869754.A0A1A0H987"/>
<evidence type="ECO:0000256" key="1">
    <source>
        <dbReference type="ARBA" id="ARBA00001933"/>
    </source>
</evidence>
<dbReference type="Proteomes" id="UP000092555">
    <property type="component" value="Unassembled WGS sequence"/>
</dbReference>
<dbReference type="InterPro" id="IPR023603">
    <property type="entry name" value="Low_specificity_L-TA-like"/>
</dbReference>
<evidence type="ECO:0000256" key="4">
    <source>
        <dbReference type="ARBA" id="ARBA00023239"/>
    </source>
</evidence>
<comment type="caution">
    <text evidence="11">The sequence shown here is derived from an EMBL/GenBank/DDBJ whole genome shotgun (WGS) entry which is preliminary data.</text>
</comment>
<dbReference type="NCBIfam" id="NF041359">
    <property type="entry name" value="GntG_guanitoxin"/>
    <property type="match status" value="1"/>
</dbReference>
<keyword evidence="12" id="KW-1185">Reference proteome</keyword>
<dbReference type="Gene3D" id="3.40.640.10">
    <property type="entry name" value="Type I PLP-dependent aspartate aminotransferase-like (Major domain)"/>
    <property type="match status" value="1"/>
</dbReference>
<dbReference type="Pfam" id="PF01212">
    <property type="entry name" value="Beta_elim_lyase"/>
    <property type="match status" value="1"/>
</dbReference>
<evidence type="ECO:0000313" key="11">
    <source>
        <dbReference type="EMBL" id="OBA20438.1"/>
    </source>
</evidence>
<evidence type="ECO:0000256" key="2">
    <source>
        <dbReference type="ARBA" id="ARBA00006966"/>
    </source>
</evidence>
<dbReference type="InterPro" id="IPR015424">
    <property type="entry name" value="PyrdxlP-dep_Trfase"/>
</dbReference>
<dbReference type="AlphaFoldDB" id="A0A1A0H987"/>
<organism evidence="11 12">
    <name type="scientific">Metschnikowia bicuspidata var. bicuspidata NRRL YB-4993</name>
    <dbReference type="NCBI Taxonomy" id="869754"/>
    <lineage>
        <taxon>Eukaryota</taxon>
        <taxon>Fungi</taxon>
        <taxon>Dikarya</taxon>
        <taxon>Ascomycota</taxon>
        <taxon>Saccharomycotina</taxon>
        <taxon>Pichiomycetes</taxon>
        <taxon>Metschnikowiaceae</taxon>
        <taxon>Metschnikowia</taxon>
    </lineage>
</organism>
<dbReference type="PANTHER" id="PTHR48097">
    <property type="entry name" value="L-THREONINE ALDOLASE-RELATED"/>
    <property type="match status" value="1"/>
</dbReference>
<dbReference type="EC" id="4.1.2.48" evidence="8"/>
<proteinExistence type="inferred from homology"/>
<evidence type="ECO:0000313" key="12">
    <source>
        <dbReference type="Proteomes" id="UP000092555"/>
    </source>
</evidence>
<dbReference type="FunFam" id="3.40.640.10:FF:000030">
    <property type="entry name" value="Low-specificity L-threonine aldolase"/>
    <property type="match status" value="1"/>
</dbReference>
<reference evidence="11 12" key="1">
    <citation type="submission" date="2016-05" db="EMBL/GenBank/DDBJ databases">
        <title>Comparative genomics of biotechnologically important yeasts.</title>
        <authorList>
            <consortium name="DOE Joint Genome Institute"/>
            <person name="Riley R."/>
            <person name="Haridas S."/>
            <person name="Wolfe K.H."/>
            <person name="Lopes M.R."/>
            <person name="Hittinger C.T."/>
            <person name="Goker M."/>
            <person name="Salamov A."/>
            <person name="Wisecaver J."/>
            <person name="Long T.M."/>
            <person name="Aerts A.L."/>
            <person name="Barry K."/>
            <person name="Choi C."/>
            <person name="Clum A."/>
            <person name="Coughlan A.Y."/>
            <person name="Deshpande S."/>
            <person name="Douglass A.P."/>
            <person name="Hanson S.J."/>
            <person name="Klenk H.-P."/>
            <person name="LaButti K."/>
            <person name="Lapidus A."/>
            <person name="Lindquist E."/>
            <person name="Lipzen A."/>
            <person name="Meier-kolthoff J.P."/>
            <person name="Ohm R.A."/>
            <person name="Otillar R.P."/>
            <person name="Pangilinan J."/>
            <person name="Peng Y."/>
            <person name="Rokas A."/>
            <person name="Rosa C.A."/>
            <person name="Scheuner C."/>
            <person name="Sibirny A.A."/>
            <person name="Slot J.C."/>
            <person name="Stielow J.B."/>
            <person name="Sun H."/>
            <person name="Kurtzman C.P."/>
            <person name="Blackwell M."/>
            <person name="Grigoriev I.V."/>
            <person name="Jeffries T.W."/>
        </authorList>
    </citation>
    <scope>NUCLEOTIDE SEQUENCE [LARGE SCALE GENOMIC DNA]</scope>
    <source>
        <strain evidence="11 12">NRRL YB-4993</strain>
    </source>
</reference>
<comment type="cofactor">
    <cofactor evidence="1">
        <name>pyridoxal 5'-phosphate</name>
        <dbReference type="ChEBI" id="CHEBI:597326"/>
    </cofactor>
</comment>
<evidence type="ECO:0000256" key="7">
    <source>
        <dbReference type="ARBA" id="ARBA00060555"/>
    </source>
</evidence>